<evidence type="ECO:0000313" key="10">
    <source>
        <dbReference type="RefSeq" id="XP_033458075.1"/>
    </source>
</evidence>
<reference evidence="10" key="3">
    <citation type="submission" date="2025-08" db="UniProtKB">
        <authorList>
            <consortium name="RefSeq"/>
        </authorList>
    </citation>
    <scope>IDENTIFICATION</scope>
    <source>
        <strain evidence="10">CBS 342.82</strain>
    </source>
</reference>
<evidence type="ECO:0000256" key="3">
    <source>
        <dbReference type="ARBA" id="ARBA00022989"/>
    </source>
</evidence>
<evidence type="ECO:0000259" key="8">
    <source>
        <dbReference type="Pfam" id="PF20684"/>
    </source>
</evidence>
<dbReference type="PANTHER" id="PTHR33048:SF47">
    <property type="entry name" value="INTEGRAL MEMBRANE PROTEIN-RELATED"/>
    <property type="match status" value="1"/>
</dbReference>
<evidence type="ECO:0000256" key="1">
    <source>
        <dbReference type="ARBA" id="ARBA00004141"/>
    </source>
</evidence>
<organism evidence="10">
    <name type="scientific">Dissoconium aciculare CBS 342.82</name>
    <dbReference type="NCBI Taxonomy" id="1314786"/>
    <lineage>
        <taxon>Eukaryota</taxon>
        <taxon>Fungi</taxon>
        <taxon>Dikarya</taxon>
        <taxon>Ascomycota</taxon>
        <taxon>Pezizomycotina</taxon>
        <taxon>Dothideomycetes</taxon>
        <taxon>Dothideomycetidae</taxon>
        <taxon>Mycosphaerellales</taxon>
        <taxon>Dissoconiaceae</taxon>
        <taxon>Dissoconium</taxon>
    </lineage>
</organism>
<dbReference type="InterPro" id="IPR049326">
    <property type="entry name" value="Rhodopsin_dom_fungi"/>
</dbReference>
<evidence type="ECO:0000313" key="9">
    <source>
        <dbReference type="Proteomes" id="UP000504637"/>
    </source>
</evidence>
<dbReference type="GO" id="GO:0016020">
    <property type="term" value="C:membrane"/>
    <property type="evidence" value="ECO:0007669"/>
    <property type="project" value="UniProtKB-SubCell"/>
</dbReference>
<feature type="region of interest" description="Disordered" evidence="6">
    <location>
        <begin position="306"/>
        <end position="350"/>
    </location>
</feature>
<dbReference type="PANTHER" id="PTHR33048">
    <property type="entry name" value="PTH11-LIKE INTEGRAL MEMBRANE PROTEIN (AFU_ORTHOLOGUE AFUA_5G11245)"/>
    <property type="match status" value="1"/>
</dbReference>
<keyword evidence="4 7" id="KW-0472">Membrane</keyword>
<comment type="similarity">
    <text evidence="5">Belongs to the SAT4 family.</text>
</comment>
<feature type="transmembrane region" description="Helical" evidence="7">
    <location>
        <begin position="177"/>
        <end position="196"/>
    </location>
</feature>
<gene>
    <name evidence="10" type="ORF">K489DRAFT_263438</name>
</gene>
<dbReference type="AlphaFoldDB" id="A0A6J3M0L7"/>
<name>A0A6J3M0L7_9PEZI</name>
<dbReference type="Pfam" id="PF20684">
    <property type="entry name" value="Fung_rhodopsin"/>
    <property type="match status" value="1"/>
</dbReference>
<evidence type="ECO:0000256" key="6">
    <source>
        <dbReference type="SAM" id="MobiDB-lite"/>
    </source>
</evidence>
<evidence type="ECO:0000256" key="2">
    <source>
        <dbReference type="ARBA" id="ARBA00022692"/>
    </source>
</evidence>
<keyword evidence="2 7" id="KW-0812">Transmembrane</keyword>
<accession>A0A6J3M0L7</accession>
<protein>
    <recommendedName>
        <fullName evidence="8">Rhodopsin domain-containing protein</fullName>
    </recommendedName>
</protein>
<dbReference type="InterPro" id="IPR052337">
    <property type="entry name" value="SAT4-like"/>
</dbReference>
<evidence type="ECO:0000256" key="4">
    <source>
        <dbReference type="ARBA" id="ARBA00023136"/>
    </source>
</evidence>
<reference evidence="10" key="2">
    <citation type="submission" date="2020-04" db="EMBL/GenBank/DDBJ databases">
        <authorList>
            <consortium name="NCBI Genome Project"/>
        </authorList>
    </citation>
    <scope>NUCLEOTIDE SEQUENCE</scope>
    <source>
        <strain evidence="10">CBS 342.82</strain>
    </source>
</reference>
<keyword evidence="9" id="KW-1185">Reference proteome</keyword>
<comment type="subcellular location">
    <subcellularLocation>
        <location evidence="1">Membrane</location>
        <topology evidence="1">Multi-pass membrane protein</topology>
    </subcellularLocation>
</comment>
<feature type="transmembrane region" description="Helical" evidence="7">
    <location>
        <begin position="41"/>
        <end position="59"/>
    </location>
</feature>
<reference evidence="10" key="1">
    <citation type="submission" date="2020-01" db="EMBL/GenBank/DDBJ databases">
        <authorList>
            <consortium name="DOE Joint Genome Institute"/>
            <person name="Haridas S."/>
            <person name="Albert R."/>
            <person name="Binder M."/>
            <person name="Bloem J."/>
            <person name="Labutti K."/>
            <person name="Salamov A."/>
            <person name="Andreopoulos B."/>
            <person name="Baker S.E."/>
            <person name="Barry K."/>
            <person name="Bills G."/>
            <person name="Bluhm B.H."/>
            <person name="Cannon C."/>
            <person name="Castanera R."/>
            <person name="Culley D.E."/>
            <person name="Daum C."/>
            <person name="Ezra D."/>
            <person name="Gonzalez J.B."/>
            <person name="Henrissat B."/>
            <person name="Kuo A."/>
            <person name="Liang C."/>
            <person name="Lipzen A."/>
            <person name="Lutzoni F."/>
            <person name="Magnuson J."/>
            <person name="Mondo S."/>
            <person name="Nolan M."/>
            <person name="Ohm R."/>
            <person name="Pangilinan J."/>
            <person name="Park H.-J."/>
            <person name="Ramirez L."/>
            <person name="Alfaro M."/>
            <person name="Sun H."/>
            <person name="Tritt A."/>
            <person name="Yoshinaga Y."/>
            <person name="Zwiers L.-H."/>
            <person name="Turgeon B.G."/>
            <person name="Goodwin S.B."/>
            <person name="Spatafora J.W."/>
            <person name="Crous P.W."/>
            <person name="Grigoriev I.V."/>
        </authorList>
    </citation>
    <scope>NUCLEOTIDE SEQUENCE</scope>
    <source>
        <strain evidence="10">CBS 342.82</strain>
    </source>
</reference>
<sequence length="371" mass="41327">MVSLLVESWTWFAIVMVVAICRAISRRMTLGTFRRFQVDDYGMVVVLCFYTVFVVTLNLETDTESNLLPPGFDASTLTPDDIAKRVYGSKLILAVEQCQCIVIWGAKSCLIILYLRLTSLRMENYAVKALSVFVGFSFVIMEVLYFAVWCQPFWEYWAVPTNNIQCSAAINHLITNAVFNLTSDCVMLAIGLPMFWRLHLPWRKQLPLLLIFAGGGVFVLVCAILNKLYSFTEPFGAAWTFWYVRESSTALLVANLPFLSTLLKRVFGSKSGSDEFVGRPAISARYVLDGHSSGSPQADQDYTIEVSSESDPQVHMDGKAHRSYGNVMHSGTLSDKGVRRGSGGSHDTPDVLLQASRRAISLPVADLSKPR</sequence>
<proteinExistence type="inferred from homology"/>
<dbReference type="Proteomes" id="UP000504637">
    <property type="component" value="Unplaced"/>
</dbReference>
<evidence type="ECO:0000256" key="7">
    <source>
        <dbReference type="SAM" id="Phobius"/>
    </source>
</evidence>
<feature type="transmembrane region" description="Helical" evidence="7">
    <location>
        <begin position="208"/>
        <end position="229"/>
    </location>
</feature>
<feature type="transmembrane region" description="Helical" evidence="7">
    <location>
        <begin position="127"/>
        <end position="148"/>
    </location>
</feature>
<feature type="transmembrane region" description="Helical" evidence="7">
    <location>
        <begin position="91"/>
        <end position="115"/>
    </location>
</feature>
<dbReference type="OrthoDB" id="3903189at2759"/>
<keyword evidence="3 7" id="KW-1133">Transmembrane helix</keyword>
<evidence type="ECO:0000256" key="5">
    <source>
        <dbReference type="ARBA" id="ARBA00038359"/>
    </source>
</evidence>
<feature type="transmembrane region" description="Helical" evidence="7">
    <location>
        <begin position="6"/>
        <end position="25"/>
    </location>
</feature>
<dbReference type="GeneID" id="54357863"/>
<dbReference type="RefSeq" id="XP_033458075.1">
    <property type="nucleotide sequence ID" value="XM_033600063.1"/>
</dbReference>
<feature type="domain" description="Rhodopsin" evidence="8">
    <location>
        <begin position="24"/>
        <end position="265"/>
    </location>
</feature>